<gene>
    <name evidence="1" type="ORF">BMG03_19235</name>
</gene>
<protein>
    <submittedName>
        <fullName evidence="1">Uncharacterized protein</fullName>
    </submittedName>
</protein>
<sequence>MLQYLITNCLLFPEYIIDEDQFDIDPVDQRDDRCYDTVQLEGFRYEIEFQLNSLLDTKCEHELDKAGYCCVLGFASEWLDTSFVTPYREGPWEIPIAPKCIMSGETWDETMGAVDAYFGANPQCGAKTLEEYERQTREFREEQKKLDRAIAHLRIDEEWEEAKRLERKCREMAEPVRPGFHRLDAFTGDPVERAIDFGTVYSRERLLLEVTFEDWPLVNSAQVAGR</sequence>
<keyword evidence="1" id="KW-0614">Plasmid</keyword>
<geneLocation type="plasmid" evidence="1 2">
    <name>unnamed1</name>
</geneLocation>
<dbReference type="RefSeq" id="WP_075777333.1">
    <property type="nucleotide sequence ID" value="NZ_CP019438.1"/>
</dbReference>
<dbReference type="EMBL" id="CP019438">
    <property type="protein sequence ID" value="AQS50060.1"/>
    <property type="molecule type" value="Genomic_DNA"/>
</dbReference>
<reference evidence="1 2" key="1">
    <citation type="submission" date="2017-01" db="EMBL/GenBank/DDBJ databases">
        <title>The complete genome sequence of a sulfur-oxidizing marine bacterium Thioclava sp. 25B10_4T.</title>
        <authorList>
            <person name="Liu Y."/>
            <person name="Lai Q."/>
            <person name="Shao Z."/>
        </authorList>
    </citation>
    <scope>NUCLEOTIDE SEQUENCE [LARGE SCALE GENOMIC DNA]</scope>
    <source>
        <strain evidence="1 2">25B10_4</strain>
        <plasmid evidence="1 2">unnamed1</plasmid>
    </source>
</reference>
<organism evidence="1 2">
    <name type="scientific">Thioclava nitratireducens</name>
    <dbReference type="NCBI Taxonomy" id="1915078"/>
    <lineage>
        <taxon>Bacteria</taxon>
        <taxon>Pseudomonadati</taxon>
        <taxon>Pseudomonadota</taxon>
        <taxon>Alphaproteobacteria</taxon>
        <taxon>Rhodobacterales</taxon>
        <taxon>Paracoccaceae</taxon>
        <taxon>Thioclava</taxon>
    </lineage>
</organism>
<dbReference type="Proteomes" id="UP000185622">
    <property type="component" value="Plasmid unnamed1"/>
</dbReference>
<accession>A0ABN4XD49</accession>
<proteinExistence type="predicted"/>
<evidence type="ECO:0000313" key="2">
    <source>
        <dbReference type="Proteomes" id="UP000185622"/>
    </source>
</evidence>
<keyword evidence="2" id="KW-1185">Reference proteome</keyword>
<evidence type="ECO:0000313" key="1">
    <source>
        <dbReference type="EMBL" id="AQS50060.1"/>
    </source>
</evidence>
<name>A0ABN4XD49_9RHOB</name>